<keyword evidence="13" id="KW-1185">Reference proteome</keyword>
<dbReference type="GO" id="GO:0016020">
    <property type="term" value="C:membrane"/>
    <property type="evidence" value="ECO:0007669"/>
    <property type="project" value="UniProtKB-SubCell"/>
</dbReference>
<evidence type="ECO:0000313" key="13">
    <source>
        <dbReference type="Proteomes" id="UP000186914"/>
    </source>
</evidence>
<feature type="transmembrane region" description="Helical" evidence="11">
    <location>
        <begin position="78"/>
        <end position="99"/>
    </location>
</feature>
<dbReference type="Proteomes" id="UP000186914">
    <property type="component" value="Unassembled WGS sequence"/>
</dbReference>
<evidence type="ECO:0000256" key="10">
    <source>
        <dbReference type="ARBA" id="ARBA00023170"/>
    </source>
</evidence>
<evidence type="ECO:0000256" key="5">
    <source>
        <dbReference type="ARBA" id="ARBA00022692"/>
    </source>
</evidence>
<dbReference type="Gene3D" id="1.20.1070.10">
    <property type="entry name" value="Rhodopsin 7-helix transmembrane proteins"/>
    <property type="match status" value="1"/>
</dbReference>
<gene>
    <name evidence="12" type="ORF">SAMN05421858_2208</name>
</gene>
<evidence type="ECO:0000256" key="3">
    <source>
        <dbReference type="ARBA" id="ARBA00022543"/>
    </source>
</evidence>
<dbReference type="AlphaFoldDB" id="A0A1N6ZWU0"/>
<name>A0A1N6ZWU0_9EURY</name>
<feature type="transmembrane region" description="Helical" evidence="11">
    <location>
        <begin position="39"/>
        <end position="58"/>
    </location>
</feature>
<dbReference type="PROSITE" id="PS00950">
    <property type="entry name" value="BACTERIAL_OPSIN_1"/>
    <property type="match status" value="1"/>
</dbReference>
<dbReference type="OrthoDB" id="186433at2157"/>
<keyword evidence="9 11" id="KW-0472">Membrane</keyword>
<keyword evidence="3" id="KW-0600">Photoreceptor protein</keyword>
<dbReference type="PANTHER" id="PTHR28286">
    <property type="match status" value="1"/>
</dbReference>
<evidence type="ECO:0000313" key="12">
    <source>
        <dbReference type="EMBL" id="SIR31233.1"/>
    </source>
</evidence>
<keyword evidence="6" id="KW-0681">Retinal protein</keyword>
<keyword evidence="10" id="KW-0675">Receptor</keyword>
<evidence type="ECO:0000256" key="4">
    <source>
        <dbReference type="ARBA" id="ARBA00022606"/>
    </source>
</evidence>
<comment type="subcellular location">
    <subcellularLocation>
        <location evidence="1">Membrane</location>
        <topology evidence="1">Multi-pass membrane protein</topology>
    </subcellularLocation>
</comment>
<evidence type="ECO:0000256" key="2">
    <source>
        <dbReference type="ARBA" id="ARBA00008130"/>
    </source>
</evidence>
<protein>
    <submittedName>
        <fullName evidence="12">Bacteriorhodopsin</fullName>
    </submittedName>
</protein>
<organism evidence="12 13">
    <name type="scientific">Haladaptatus litoreus</name>
    <dbReference type="NCBI Taxonomy" id="553468"/>
    <lineage>
        <taxon>Archaea</taxon>
        <taxon>Methanobacteriati</taxon>
        <taxon>Methanobacteriota</taxon>
        <taxon>Stenosarchaea group</taxon>
        <taxon>Halobacteria</taxon>
        <taxon>Halobacteriales</taxon>
        <taxon>Haladaptataceae</taxon>
        <taxon>Haladaptatus</taxon>
    </lineage>
</organism>
<proteinExistence type="inferred from homology"/>
<dbReference type="PANTHER" id="PTHR28286:SF2">
    <property type="entry name" value="BACTERIORHODOPSIN _OPSIN, NOPA (EUROFUNG)"/>
    <property type="match status" value="1"/>
</dbReference>
<dbReference type="InterPro" id="IPR001425">
    <property type="entry name" value="Arc/bac/fun_rhodopsins"/>
</dbReference>
<feature type="transmembrane region" description="Helical" evidence="11">
    <location>
        <begin position="106"/>
        <end position="127"/>
    </location>
</feature>
<dbReference type="SUPFAM" id="SSF81321">
    <property type="entry name" value="Family A G protein-coupled receptor-like"/>
    <property type="match status" value="1"/>
</dbReference>
<keyword evidence="7 11" id="KW-1133">Transmembrane helix</keyword>
<evidence type="ECO:0000256" key="1">
    <source>
        <dbReference type="ARBA" id="ARBA00004141"/>
    </source>
</evidence>
<evidence type="ECO:0000256" key="7">
    <source>
        <dbReference type="ARBA" id="ARBA00022989"/>
    </source>
</evidence>
<feature type="transmembrane region" description="Helical" evidence="11">
    <location>
        <begin position="201"/>
        <end position="223"/>
    </location>
</feature>
<feature type="transmembrane region" description="Helical" evidence="11">
    <location>
        <begin position="133"/>
        <end position="156"/>
    </location>
</feature>
<dbReference type="GO" id="GO:0009881">
    <property type="term" value="F:photoreceptor activity"/>
    <property type="evidence" value="ECO:0007669"/>
    <property type="project" value="UniProtKB-KW"/>
</dbReference>
<comment type="similarity">
    <text evidence="2">Belongs to the archaeal/bacterial/fungal opsin family.</text>
</comment>
<dbReference type="CDD" id="cd15244">
    <property type="entry name" value="7tm_bacteriorhodopsin"/>
    <property type="match status" value="1"/>
</dbReference>
<dbReference type="GO" id="GO:0007602">
    <property type="term" value="P:phototransduction"/>
    <property type="evidence" value="ECO:0007669"/>
    <property type="project" value="UniProtKB-KW"/>
</dbReference>
<evidence type="ECO:0000256" key="11">
    <source>
        <dbReference type="SAM" id="Phobius"/>
    </source>
</evidence>
<dbReference type="SMART" id="SM01021">
    <property type="entry name" value="Bac_rhodopsin"/>
    <property type="match status" value="1"/>
</dbReference>
<dbReference type="InterPro" id="IPR018229">
    <property type="entry name" value="Rhodopsin_retinal_BS"/>
</dbReference>
<reference evidence="13" key="1">
    <citation type="submission" date="2017-01" db="EMBL/GenBank/DDBJ databases">
        <authorList>
            <person name="Varghese N."/>
            <person name="Submissions S."/>
        </authorList>
    </citation>
    <scope>NUCLEOTIDE SEQUENCE [LARGE SCALE GENOMIC DNA]</scope>
    <source>
        <strain evidence="13">CGMCC 1.7737</strain>
    </source>
</reference>
<keyword evidence="4" id="KW-0716">Sensory transduction</keyword>
<dbReference type="PRINTS" id="PR00251">
    <property type="entry name" value="BACTRLOPSIN"/>
</dbReference>
<evidence type="ECO:0000256" key="9">
    <source>
        <dbReference type="ARBA" id="ARBA00023136"/>
    </source>
</evidence>
<sequence>MPQPGQESLWLWIGAIGMALGTIYFVARGWGVREKEEQTFFIVTSFITLTAFASYLSMATGFGLTEVTVGGRTLDIYWARYADWLITTPLLLLDLALLARADRNTIGTLIGLDVFMIATGLIAALTTVASFRLVWWGVSSGALLVLLYFLVGTLTTQAEKQDESVSSLFWTLRNLTIGLWVLYPIVWILGTESTLSFLPLYWETAVFMILDLSAKVGFGVLLLRSRSVLATARKPIEERERAPA</sequence>
<accession>A0A1N6ZWU0</accession>
<keyword evidence="8" id="KW-0157">Chromophore</keyword>
<evidence type="ECO:0000256" key="6">
    <source>
        <dbReference type="ARBA" id="ARBA00022925"/>
    </source>
</evidence>
<feature type="transmembrane region" description="Helical" evidence="11">
    <location>
        <begin position="6"/>
        <end position="27"/>
    </location>
</feature>
<dbReference type="RefSeq" id="WP_076430091.1">
    <property type="nucleotide sequence ID" value="NZ_FTNO01000001.1"/>
</dbReference>
<keyword evidence="5 11" id="KW-0812">Transmembrane</keyword>
<dbReference type="Pfam" id="PF01036">
    <property type="entry name" value="Bac_rhodopsin"/>
    <property type="match status" value="1"/>
</dbReference>
<dbReference type="GO" id="GO:0005216">
    <property type="term" value="F:monoatomic ion channel activity"/>
    <property type="evidence" value="ECO:0007669"/>
    <property type="project" value="InterPro"/>
</dbReference>
<dbReference type="EMBL" id="FTNO01000001">
    <property type="protein sequence ID" value="SIR31233.1"/>
    <property type="molecule type" value="Genomic_DNA"/>
</dbReference>
<feature type="transmembrane region" description="Helical" evidence="11">
    <location>
        <begin position="168"/>
        <end position="189"/>
    </location>
</feature>
<evidence type="ECO:0000256" key="8">
    <source>
        <dbReference type="ARBA" id="ARBA00022991"/>
    </source>
</evidence>